<dbReference type="InterPro" id="IPR036102">
    <property type="entry name" value="OsmC/Ohrsf"/>
</dbReference>
<accession>A0A8J3MU15</accession>
<dbReference type="InterPro" id="IPR015946">
    <property type="entry name" value="KH_dom-like_a/b"/>
</dbReference>
<sequence>MYSKYYERSDALMYELTLDAAGFEQAAQKAEQLCLVSNALRTNVAIRL</sequence>
<evidence type="ECO:0000313" key="1">
    <source>
        <dbReference type="EMBL" id="GHO47740.1"/>
    </source>
</evidence>
<dbReference type="AlphaFoldDB" id="A0A8J3MU15"/>
<reference evidence="1" key="1">
    <citation type="submission" date="2020-10" db="EMBL/GenBank/DDBJ databases">
        <title>Taxonomic study of unclassified bacteria belonging to the class Ktedonobacteria.</title>
        <authorList>
            <person name="Yabe S."/>
            <person name="Wang C.M."/>
            <person name="Zheng Y."/>
            <person name="Sakai Y."/>
            <person name="Cavaletti L."/>
            <person name="Monciardini P."/>
            <person name="Donadio S."/>
        </authorList>
    </citation>
    <scope>NUCLEOTIDE SEQUENCE</scope>
    <source>
        <strain evidence="1">SOSP1-1</strain>
    </source>
</reference>
<dbReference type="Gene3D" id="3.30.300.20">
    <property type="match status" value="1"/>
</dbReference>
<proteinExistence type="predicted"/>
<organism evidence="1 2">
    <name type="scientific">Ktedonospora formicarum</name>
    <dbReference type="NCBI Taxonomy" id="2778364"/>
    <lineage>
        <taxon>Bacteria</taxon>
        <taxon>Bacillati</taxon>
        <taxon>Chloroflexota</taxon>
        <taxon>Ktedonobacteria</taxon>
        <taxon>Ktedonobacterales</taxon>
        <taxon>Ktedonobacteraceae</taxon>
        <taxon>Ktedonospora</taxon>
    </lineage>
</organism>
<dbReference type="Proteomes" id="UP000612362">
    <property type="component" value="Unassembled WGS sequence"/>
</dbReference>
<dbReference type="SUPFAM" id="SSF82784">
    <property type="entry name" value="OsmC-like"/>
    <property type="match status" value="1"/>
</dbReference>
<comment type="caution">
    <text evidence="1">The sequence shown here is derived from an EMBL/GenBank/DDBJ whole genome shotgun (WGS) entry which is preliminary data.</text>
</comment>
<name>A0A8J3MU15_9CHLR</name>
<evidence type="ECO:0000313" key="2">
    <source>
        <dbReference type="Proteomes" id="UP000612362"/>
    </source>
</evidence>
<protein>
    <submittedName>
        <fullName evidence="1">Uncharacterized protein</fullName>
    </submittedName>
</protein>
<dbReference type="RefSeq" id="WP_220196981.1">
    <property type="nucleotide sequence ID" value="NZ_BNJF01000003.1"/>
</dbReference>
<dbReference type="EMBL" id="BNJF01000003">
    <property type="protein sequence ID" value="GHO47740.1"/>
    <property type="molecule type" value="Genomic_DNA"/>
</dbReference>
<keyword evidence="2" id="KW-1185">Reference proteome</keyword>
<gene>
    <name evidence="1" type="ORF">KSX_59030</name>
</gene>